<evidence type="ECO:0000313" key="1">
    <source>
        <dbReference type="EMBL" id="MFD2512263.1"/>
    </source>
</evidence>
<sequence length="135" mass="15946">MIDFENDYLHIWVDQEVHLMHSDWLRKVSSEEYRQGNDILINILRQYDIRYWIADSSKLGDITKEDQLYTIQVMVPQIGSTGLKKIGRISGEDRVSIQKFREFMAKAVTPELKDLEVRQFESYKEAADWIGNIHP</sequence>
<gene>
    <name evidence="1" type="ORF">ACFSRY_00175</name>
</gene>
<dbReference type="Proteomes" id="UP001597544">
    <property type="component" value="Unassembled WGS sequence"/>
</dbReference>
<dbReference type="RefSeq" id="WP_377502012.1">
    <property type="nucleotide sequence ID" value="NZ_JBHULU010000001.1"/>
</dbReference>
<protein>
    <recommendedName>
        <fullName evidence="3">SpoIIAA-like</fullName>
    </recommendedName>
</protein>
<organism evidence="1 2">
    <name type="scientific">Pontibacter locisalis</name>
    <dbReference type="NCBI Taxonomy" id="1719035"/>
    <lineage>
        <taxon>Bacteria</taxon>
        <taxon>Pseudomonadati</taxon>
        <taxon>Bacteroidota</taxon>
        <taxon>Cytophagia</taxon>
        <taxon>Cytophagales</taxon>
        <taxon>Hymenobacteraceae</taxon>
        <taxon>Pontibacter</taxon>
    </lineage>
</organism>
<evidence type="ECO:0000313" key="2">
    <source>
        <dbReference type="Proteomes" id="UP001597544"/>
    </source>
</evidence>
<reference evidence="2" key="1">
    <citation type="journal article" date="2019" name="Int. J. Syst. Evol. Microbiol.">
        <title>The Global Catalogue of Microorganisms (GCM) 10K type strain sequencing project: providing services to taxonomists for standard genome sequencing and annotation.</title>
        <authorList>
            <consortium name="The Broad Institute Genomics Platform"/>
            <consortium name="The Broad Institute Genome Sequencing Center for Infectious Disease"/>
            <person name="Wu L."/>
            <person name="Ma J."/>
        </authorList>
    </citation>
    <scope>NUCLEOTIDE SEQUENCE [LARGE SCALE GENOMIC DNA]</scope>
    <source>
        <strain evidence="2">KCTC 42498</strain>
    </source>
</reference>
<dbReference type="EMBL" id="JBHULU010000001">
    <property type="protein sequence ID" value="MFD2512263.1"/>
    <property type="molecule type" value="Genomic_DNA"/>
</dbReference>
<proteinExistence type="predicted"/>
<name>A0ABW5IFU5_9BACT</name>
<comment type="caution">
    <text evidence="1">The sequence shown here is derived from an EMBL/GenBank/DDBJ whole genome shotgun (WGS) entry which is preliminary data.</text>
</comment>
<accession>A0ABW5IFU5</accession>
<keyword evidence="2" id="KW-1185">Reference proteome</keyword>
<evidence type="ECO:0008006" key="3">
    <source>
        <dbReference type="Google" id="ProtNLM"/>
    </source>
</evidence>